<proteinExistence type="evidence at transcript level"/>
<reference evidence="2" key="1">
    <citation type="submission" date="2001-11" db="EMBL/GenBank/DDBJ databases">
        <title>Molecular cloning and sequencing of cDNA's of black tiger shrimp haemocytes.</title>
        <authorList>
            <person name="Thepparit C."/>
            <person name="Sonthayanon B."/>
        </authorList>
    </citation>
    <scope>NUCLEOTIDE SEQUENCE</scope>
</reference>
<organism evidence="2">
    <name type="scientific">Penaeus monodon</name>
    <name type="common">Giant tiger prawn</name>
    <dbReference type="NCBI Taxonomy" id="6687"/>
    <lineage>
        <taxon>Eukaryota</taxon>
        <taxon>Metazoa</taxon>
        <taxon>Ecdysozoa</taxon>
        <taxon>Arthropoda</taxon>
        <taxon>Crustacea</taxon>
        <taxon>Multicrustacea</taxon>
        <taxon>Malacostraca</taxon>
        <taxon>Eumalacostraca</taxon>
        <taxon>Eucarida</taxon>
        <taxon>Decapoda</taxon>
        <taxon>Dendrobranchiata</taxon>
        <taxon>Penaeoidea</taxon>
        <taxon>Penaeidae</taxon>
        <taxon>Penaeus</taxon>
    </lineage>
</organism>
<protein>
    <submittedName>
        <fullName evidence="2">Uncharacterized protein</fullName>
    </submittedName>
</protein>
<dbReference type="AlphaFoldDB" id="Q8MWB7"/>
<sequence length="56" mass="6110">MLRFCTVISDWAGRVMGVGSGRGQGEGGDDPEVQHEYARPVGGGESRYKSIKLKKR</sequence>
<dbReference type="EMBL" id="AF445321">
    <property type="protein sequence ID" value="AAM73803.1"/>
    <property type="molecule type" value="mRNA"/>
</dbReference>
<name>Q8MWB7_PENMO</name>
<accession>Q8MWB7</accession>
<evidence type="ECO:0000313" key="2">
    <source>
        <dbReference type="EMBL" id="AAM73803.1"/>
    </source>
</evidence>
<evidence type="ECO:0000256" key="1">
    <source>
        <dbReference type="SAM" id="MobiDB-lite"/>
    </source>
</evidence>
<feature type="region of interest" description="Disordered" evidence="1">
    <location>
        <begin position="18"/>
        <end position="56"/>
    </location>
</feature>